<feature type="domain" description="FAD-binding FR-type" evidence="1">
    <location>
        <begin position="130"/>
        <end position="256"/>
    </location>
</feature>
<protein>
    <submittedName>
        <fullName evidence="2">SIP domain-containing protein</fullName>
    </submittedName>
</protein>
<evidence type="ECO:0000313" key="2">
    <source>
        <dbReference type="EMBL" id="WCO68790.1"/>
    </source>
</evidence>
<dbReference type="InterPro" id="IPR037119">
    <property type="entry name" value="Haem_oxidase_HugZ-like_sf"/>
</dbReference>
<keyword evidence="3" id="KW-1185">Reference proteome</keyword>
<dbReference type="Pfam" id="PF04954">
    <property type="entry name" value="SIP"/>
    <property type="match status" value="1"/>
</dbReference>
<name>A0AAE9Y8N4_9ACTN</name>
<reference evidence="2" key="1">
    <citation type="submission" date="2023-01" db="EMBL/GenBank/DDBJ databases">
        <title>The diversity of Class Acidimicrobiia in South China Sea sediment environments and the proposal of Iamia marina sp. nov., a novel species of the genus Iamia.</title>
        <authorList>
            <person name="He Y."/>
            <person name="Tian X."/>
        </authorList>
    </citation>
    <scope>NUCLEOTIDE SEQUENCE</scope>
    <source>
        <strain evidence="2">DSM 19957</strain>
    </source>
</reference>
<dbReference type="Gene3D" id="3.40.50.80">
    <property type="entry name" value="Nucleotide-binding domain of ferredoxin-NADP reductase (FNR) module"/>
    <property type="match status" value="1"/>
</dbReference>
<dbReference type="SUPFAM" id="SSF63380">
    <property type="entry name" value="Riboflavin synthase domain-like"/>
    <property type="match status" value="1"/>
</dbReference>
<dbReference type="InterPro" id="IPR039261">
    <property type="entry name" value="FNR_nucleotide-bd"/>
</dbReference>
<dbReference type="Pfam" id="PF08021">
    <property type="entry name" value="FAD_binding_9"/>
    <property type="match status" value="1"/>
</dbReference>
<sequence>MSAPGSRTAAPEDAPAPSPDVVAEVAEVAPLVLASLNDDFADSLLLVGRALGGLPEARGAQATGVDPAGVDLVLEGPDGPVPARVAFPEPVAGAEALTPALLDLVTRAREVAGEGGETEGERAAAEAARIRTFLTEVVAVTDVGPHLRQITFGGGDLDDFAPCGPDTFLYLLVPPPGRTELTVGRDFSWEQHARMDEAEKPVGAYYTLRRWRPEAAEVDVHLVLHGDEGPASAWAQRAEPGDPVALWGPRTAYHPPAGTDHLVLVADETGLPAVAVILEQLPEGWTAQVVAEVADASARQDLPSGPGIEVTWLHRDGLPPGTPDLLVDAVRALPALPGTPYVWGGAESRAMTAVRRHVRDERGLAREAVSLVAYWRAPS</sequence>
<dbReference type="EMBL" id="CP116942">
    <property type="protein sequence ID" value="WCO68790.1"/>
    <property type="molecule type" value="Genomic_DNA"/>
</dbReference>
<evidence type="ECO:0000313" key="3">
    <source>
        <dbReference type="Proteomes" id="UP001216390"/>
    </source>
</evidence>
<dbReference type="Gene3D" id="2.40.30.10">
    <property type="entry name" value="Translation factors"/>
    <property type="match status" value="1"/>
</dbReference>
<dbReference type="KEGG" id="ima:PO878_08635"/>
<dbReference type="InterPro" id="IPR007037">
    <property type="entry name" value="SIP_rossman_dom"/>
</dbReference>
<dbReference type="InterPro" id="IPR039374">
    <property type="entry name" value="SIP_fam"/>
</dbReference>
<dbReference type="PROSITE" id="PS51384">
    <property type="entry name" value="FAD_FR"/>
    <property type="match status" value="1"/>
</dbReference>
<dbReference type="Gene3D" id="3.20.180.10">
    <property type="entry name" value="PNP-oxidase-like"/>
    <property type="match status" value="1"/>
</dbReference>
<dbReference type="CDD" id="cd06193">
    <property type="entry name" value="siderophore_interacting"/>
    <property type="match status" value="1"/>
</dbReference>
<dbReference type="InterPro" id="IPR019595">
    <property type="entry name" value="DUF2470"/>
</dbReference>
<dbReference type="Proteomes" id="UP001216390">
    <property type="component" value="Chromosome"/>
</dbReference>
<dbReference type="PANTHER" id="PTHR30157:SF0">
    <property type="entry name" value="NADPH-DEPENDENT FERRIC-CHELATE REDUCTASE"/>
    <property type="match status" value="1"/>
</dbReference>
<dbReference type="InterPro" id="IPR017938">
    <property type="entry name" value="Riboflavin_synthase-like_b-brl"/>
</dbReference>
<gene>
    <name evidence="2" type="ORF">PO878_08635</name>
</gene>
<dbReference type="Pfam" id="PF10615">
    <property type="entry name" value="DUF2470"/>
    <property type="match status" value="1"/>
</dbReference>
<organism evidence="2 3">
    <name type="scientific">Iamia majanohamensis</name>
    <dbReference type="NCBI Taxonomy" id="467976"/>
    <lineage>
        <taxon>Bacteria</taxon>
        <taxon>Bacillati</taxon>
        <taxon>Actinomycetota</taxon>
        <taxon>Acidimicrobiia</taxon>
        <taxon>Acidimicrobiales</taxon>
        <taxon>Iamiaceae</taxon>
        <taxon>Iamia</taxon>
    </lineage>
</organism>
<dbReference type="AlphaFoldDB" id="A0AAE9Y8N4"/>
<evidence type="ECO:0000259" key="1">
    <source>
        <dbReference type="PROSITE" id="PS51384"/>
    </source>
</evidence>
<dbReference type="GO" id="GO:0016491">
    <property type="term" value="F:oxidoreductase activity"/>
    <property type="evidence" value="ECO:0007669"/>
    <property type="project" value="InterPro"/>
</dbReference>
<dbReference type="RefSeq" id="WP_272738305.1">
    <property type="nucleotide sequence ID" value="NZ_CP116942.1"/>
</dbReference>
<accession>A0AAE9Y8N4</accession>
<proteinExistence type="predicted"/>
<dbReference type="InterPro" id="IPR013113">
    <property type="entry name" value="SIP_FAD-bd"/>
</dbReference>
<dbReference type="InterPro" id="IPR017927">
    <property type="entry name" value="FAD-bd_FR_type"/>
</dbReference>
<dbReference type="PANTHER" id="PTHR30157">
    <property type="entry name" value="FERRIC REDUCTASE, NADPH-DEPENDENT"/>
    <property type="match status" value="1"/>
</dbReference>